<keyword evidence="4 7" id="KW-0812">Transmembrane</keyword>
<reference evidence="11" key="1">
    <citation type="submission" date="2018-06" db="EMBL/GenBank/DDBJ databases">
        <authorList>
            <person name="Zhirakovskaya E."/>
        </authorList>
    </citation>
    <scope>NUCLEOTIDE SEQUENCE</scope>
</reference>
<proteinExistence type="inferred from homology"/>
<dbReference type="SUPFAM" id="SSF82861">
    <property type="entry name" value="Mechanosensitive channel protein MscS (YggB), transmembrane region"/>
    <property type="match status" value="1"/>
</dbReference>
<evidence type="ECO:0000256" key="1">
    <source>
        <dbReference type="ARBA" id="ARBA00004651"/>
    </source>
</evidence>
<feature type="transmembrane region" description="Helical" evidence="7">
    <location>
        <begin position="95"/>
        <end position="113"/>
    </location>
</feature>
<evidence type="ECO:0000259" key="10">
    <source>
        <dbReference type="Pfam" id="PF21088"/>
    </source>
</evidence>
<keyword evidence="6 7" id="KW-0472">Membrane</keyword>
<name>A0A3B0ZTN1_9ZZZZ</name>
<feature type="transmembrane region" description="Helical" evidence="7">
    <location>
        <begin position="62"/>
        <end position="83"/>
    </location>
</feature>
<feature type="transmembrane region" description="Helical" evidence="7">
    <location>
        <begin position="125"/>
        <end position="146"/>
    </location>
</feature>
<organism evidence="11">
    <name type="scientific">hydrothermal vent metagenome</name>
    <dbReference type="NCBI Taxonomy" id="652676"/>
    <lineage>
        <taxon>unclassified sequences</taxon>
        <taxon>metagenomes</taxon>
        <taxon>ecological metagenomes</taxon>
    </lineage>
</organism>
<dbReference type="GO" id="GO:0005886">
    <property type="term" value="C:plasma membrane"/>
    <property type="evidence" value="ECO:0007669"/>
    <property type="project" value="UniProtKB-SubCell"/>
</dbReference>
<dbReference type="SUPFAM" id="SSF82689">
    <property type="entry name" value="Mechanosensitive channel protein MscS (YggB), C-terminal domain"/>
    <property type="match status" value="1"/>
</dbReference>
<dbReference type="GO" id="GO:0055085">
    <property type="term" value="P:transmembrane transport"/>
    <property type="evidence" value="ECO:0007669"/>
    <property type="project" value="InterPro"/>
</dbReference>
<feature type="transmembrane region" description="Helical" evidence="7">
    <location>
        <begin position="243"/>
        <end position="266"/>
    </location>
</feature>
<dbReference type="AlphaFoldDB" id="A0A3B0ZTN1"/>
<evidence type="ECO:0000259" key="8">
    <source>
        <dbReference type="Pfam" id="PF00924"/>
    </source>
</evidence>
<dbReference type="SUPFAM" id="SSF50182">
    <property type="entry name" value="Sm-like ribonucleoproteins"/>
    <property type="match status" value="1"/>
</dbReference>
<dbReference type="PANTHER" id="PTHR30347:SF1">
    <property type="entry name" value="MECHANOSENSITIVE CHANNEL MSCK"/>
    <property type="match status" value="1"/>
</dbReference>
<sequence length="425" mass="48139">MDIKKVLDWLSIELSNSATWWQVGITLSIVLLVWFTHHYVTRHINSKLTASEKQIKRISLNAVQRVYAPLLALFLFLIARSLLDHFNLAHNLLNIAVPLAMSLAVIRLSLYILHKVFPKTPFLHTWENVFVVLVWSTFALHLLGWLPDVVLILDKIAINFGENKITLLNVIKVLGSVVIFILFALWLSNVIEKKLAKTQNLPGYLQLGIAKTIRVVILIIAFLVALDVIGFDLTTLTVLGGALGVGIGFGLQRIASNFISGFILLFDRSIRPNDVISIGENFGWVKELRARYVVIRDRNGVERLIPNENLVTSEVINWSYTDKNIRIKIPVQISYQNDPEIAMQLMKDAAQEMERVITTPEVATRLLNFGDNGINLELRVWINDPHNGINSVRSEINISIWKKFKENGIVIPFPQRDVHVIEPSG</sequence>
<evidence type="ECO:0000256" key="4">
    <source>
        <dbReference type="ARBA" id="ARBA00022692"/>
    </source>
</evidence>
<dbReference type="EMBL" id="UOFR01000003">
    <property type="protein sequence ID" value="VAW90687.1"/>
    <property type="molecule type" value="Genomic_DNA"/>
</dbReference>
<dbReference type="Pfam" id="PF21082">
    <property type="entry name" value="MS_channel_3rd"/>
    <property type="match status" value="1"/>
</dbReference>
<protein>
    <submittedName>
        <fullName evidence="11">Potassium efflux system KefA protein / Small-conductance mechanosensitive channel</fullName>
    </submittedName>
</protein>
<keyword evidence="5 7" id="KW-1133">Transmembrane helix</keyword>
<dbReference type="InterPro" id="IPR023408">
    <property type="entry name" value="MscS_beta-dom_sf"/>
</dbReference>
<evidence type="ECO:0000256" key="6">
    <source>
        <dbReference type="ARBA" id="ARBA00023136"/>
    </source>
</evidence>
<dbReference type="Gene3D" id="2.30.30.60">
    <property type="match status" value="1"/>
</dbReference>
<feature type="transmembrane region" description="Helical" evidence="7">
    <location>
        <begin position="212"/>
        <end position="231"/>
    </location>
</feature>
<dbReference type="Gene3D" id="3.30.70.100">
    <property type="match status" value="1"/>
</dbReference>
<keyword evidence="3" id="KW-1003">Cell membrane</keyword>
<feature type="transmembrane region" description="Helical" evidence="7">
    <location>
        <begin position="20"/>
        <end position="41"/>
    </location>
</feature>
<dbReference type="InterPro" id="IPR011066">
    <property type="entry name" value="MscS_channel_C_sf"/>
</dbReference>
<evidence type="ECO:0000259" key="9">
    <source>
        <dbReference type="Pfam" id="PF21082"/>
    </source>
</evidence>
<dbReference type="Pfam" id="PF00924">
    <property type="entry name" value="MS_channel_2nd"/>
    <property type="match status" value="1"/>
</dbReference>
<gene>
    <name evidence="11" type="ORF">MNBD_GAMMA21-1767</name>
</gene>
<dbReference type="InterPro" id="IPR049142">
    <property type="entry name" value="MS_channel_1st"/>
</dbReference>
<feature type="domain" description="Mechanosensitive ion channel transmembrane helices 2/3" evidence="10">
    <location>
        <begin position="211"/>
        <end position="252"/>
    </location>
</feature>
<comment type="similarity">
    <text evidence="2">Belongs to the MscS (TC 1.A.23) family.</text>
</comment>
<accession>A0A3B0ZTN1</accession>
<evidence type="ECO:0000256" key="3">
    <source>
        <dbReference type="ARBA" id="ARBA00022475"/>
    </source>
</evidence>
<comment type="subcellular location">
    <subcellularLocation>
        <location evidence="1">Cell membrane</location>
        <topology evidence="1">Multi-pass membrane protein</topology>
    </subcellularLocation>
</comment>
<dbReference type="Pfam" id="PF21088">
    <property type="entry name" value="MS_channel_1st"/>
    <property type="match status" value="1"/>
</dbReference>
<feature type="domain" description="Mechanosensitive ion channel MscS C-terminal" evidence="9">
    <location>
        <begin position="327"/>
        <end position="411"/>
    </location>
</feature>
<dbReference type="InterPro" id="IPR052702">
    <property type="entry name" value="MscS-like_channel"/>
</dbReference>
<evidence type="ECO:0000313" key="11">
    <source>
        <dbReference type="EMBL" id="VAW90687.1"/>
    </source>
</evidence>
<dbReference type="InterPro" id="IPR010920">
    <property type="entry name" value="LSM_dom_sf"/>
</dbReference>
<evidence type="ECO:0000256" key="2">
    <source>
        <dbReference type="ARBA" id="ARBA00008017"/>
    </source>
</evidence>
<dbReference type="InterPro" id="IPR011014">
    <property type="entry name" value="MscS_channel_TM-2"/>
</dbReference>
<dbReference type="InterPro" id="IPR006685">
    <property type="entry name" value="MscS_channel_2nd"/>
</dbReference>
<evidence type="ECO:0000256" key="7">
    <source>
        <dbReference type="SAM" id="Phobius"/>
    </source>
</evidence>
<feature type="domain" description="Mechanosensitive ion channel MscS" evidence="8">
    <location>
        <begin position="254"/>
        <end position="319"/>
    </location>
</feature>
<feature type="transmembrane region" description="Helical" evidence="7">
    <location>
        <begin position="166"/>
        <end position="191"/>
    </location>
</feature>
<dbReference type="PANTHER" id="PTHR30347">
    <property type="entry name" value="POTASSIUM CHANNEL RELATED"/>
    <property type="match status" value="1"/>
</dbReference>
<dbReference type="InterPro" id="IPR049278">
    <property type="entry name" value="MS_channel_C"/>
</dbReference>
<evidence type="ECO:0000256" key="5">
    <source>
        <dbReference type="ARBA" id="ARBA00022989"/>
    </source>
</evidence>
<dbReference type="Gene3D" id="1.10.287.1260">
    <property type="match status" value="1"/>
</dbReference>